<accession>A0ACB8BJF9</accession>
<organism evidence="1 2">
    <name type="scientific">Leucogyrophana mollusca</name>
    <dbReference type="NCBI Taxonomy" id="85980"/>
    <lineage>
        <taxon>Eukaryota</taxon>
        <taxon>Fungi</taxon>
        <taxon>Dikarya</taxon>
        <taxon>Basidiomycota</taxon>
        <taxon>Agaricomycotina</taxon>
        <taxon>Agaricomycetes</taxon>
        <taxon>Agaricomycetidae</taxon>
        <taxon>Boletales</taxon>
        <taxon>Boletales incertae sedis</taxon>
        <taxon>Leucogyrophana</taxon>
    </lineage>
</organism>
<dbReference type="EMBL" id="MU266398">
    <property type="protein sequence ID" value="KAH7925616.1"/>
    <property type="molecule type" value="Genomic_DNA"/>
</dbReference>
<comment type="caution">
    <text evidence="1">The sequence shown here is derived from an EMBL/GenBank/DDBJ whole genome shotgun (WGS) entry which is preliminary data.</text>
</comment>
<evidence type="ECO:0000313" key="1">
    <source>
        <dbReference type="EMBL" id="KAH7925616.1"/>
    </source>
</evidence>
<dbReference type="Proteomes" id="UP000790709">
    <property type="component" value="Unassembled WGS sequence"/>
</dbReference>
<name>A0ACB8BJF9_9AGAM</name>
<protein>
    <submittedName>
        <fullName evidence="1">Kinase-like protein</fullName>
    </submittedName>
</protein>
<reference evidence="1" key="1">
    <citation type="journal article" date="2021" name="New Phytol.">
        <title>Evolutionary innovations through gain and loss of genes in the ectomycorrhizal Boletales.</title>
        <authorList>
            <person name="Wu G."/>
            <person name="Miyauchi S."/>
            <person name="Morin E."/>
            <person name="Kuo A."/>
            <person name="Drula E."/>
            <person name="Varga T."/>
            <person name="Kohler A."/>
            <person name="Feng B."/>
            <person name="Cao Y."/>
            <person name="Lipzen A."/>
            <person name="Daum C."/>
            <person name="Hundley H."/>
            <person name="Pangilinan J."/>
            <person name="Johnson J."/>
            <person name="Barry K."/>
            <person name="LaButti K."/>
            <person name="Ng V."/>
            <person name="Ahrendt S."/>
            <person name="Min B."/>
            <person name="Choi I.G."/>
            <person name="Park H."/>
            <person name="Plett J.M."/>
            <person name="Magnuson J."/>
            <person name="Spatafora J.W."/>
            <person name="Nagy L.G."/>
            <person name="Henrissat B."/>
            <person name="Grigoriev I.V."/>
            <person name="Yang Z.L."/>
            <person name="Xu J."/>
            <person name="Martin F.M."/>
        </authorList>
    </citation>
    <scope>NUCLEOTIDE SEQUENCE</scope>
    <source>
        <strain evidence="1">KUC20120723A-06</strain>
    </source>
</reference>
<keyword evidence="2" id="KW-1185">Reference proteome</keyword>
<gene>
    <name evidence="1" type="ORF">BV22DRAFT_420095</name>
</gene>
<proteinExistence type="predicted"/>
<evidence type="ECO:0000313" key="2">
    <source>
        <dbReference type="Proteomes" id="UP000790709"/>
    </source>
</evidence>
<sequence length="493" mass="54595">MATHYCGHCRRSGPGSLHLHNVRFHPTEDLIRRYAPQPQPRPKNRRAPANSGASQPAPGSTFDIWRLNNPSLSAAQVSADDIADDRNRRTDAPGALTKALRHAKKFDVLDLVYAFRGLSDADRATCDDLVRRIPIFPSLAAYTFTHLKCCTNNLSLLVVLSTSVTEWASQGKLWCLLNHKDIKESLLGMLKQTEVEQHVCNTSLGTSSGGAALDIAYVGALVAEMATRAKKAQDIFALRGEAAQTMVDLLQALTDANTDELDEWYRRRFLDALIRLSRKSGLYPESLVLTNSSNLSEEPPQGGVFGKVYKASMHDRLVAAKELKTGSQKPMEILKAFAHEAIVWRHLRHPNCLPFYGVYRAGGINYMVSPWMENSSLHEYLKVHPSANKMSLLLDIARGLEYLHNSQPTVVHRDLKPTNVLITASGRACLADFGLSMTSVSKAVLPTSTELRGGGTLNYCAPELLGTNHFAIMALDQRRCDMYSFGCICYEVR</sequence>